<protein>
    <recommendedName>
        <fullName evidence="1">Type VII secretion system protein EssD-like domain-containing protein</fullName>
    </recommendedName>
</protein>
<dbReference type="InterPro" id="IPR044929">
    <property type="entry name" value="DNA/RNA_non-sp_Endonuclease_sf"/>
</dbReference>
<reference evidence="2" key="1">
    <citation type="journal article" date="2020" name="Nature">
        <title>Giant virus diversity and host interactions through global metagenomics.</title>
        <authorList>
            <person name="Schulz F."/>
            <person name="Roux S."/>
            <person name="Paez-Espino D."/>
            <person name="Jungbluth S."/>
            <person name="Walsh D.A."/>
            <person name="Denef V.J."/>
            <person name="McMahon K.D."/>
            <person name="Konstantinidis K.T."/>
            <person name="Eloe-Fadrosh E.A."/>
            <person name="Kyrpides N.C."/>
            <person name="Woyke T."/>
        </authorList>
    </citation>
    <scope>NUCLEOTIDE SEQUENCE</scope>
    <source>
        <strain evidence="2">GVMAG-S-3300012000-53</strain>
    </source>
</reference>
<accession>A0A6C0KIJ0</accession>
<dbReference type="Gene3D" id="3.40.570.10">
    <property type="entry name" value="Extracellular Endonuclease, subunit A"/>
    <property type="match status" value="1"/>
</dbReference>
<feature type="domain" description="Type VII secretion system protein EssD-like" evidence="1">
    <location>
        <begin position="82"/>
        <end position="148"/>
    </location>
</feature>
<name>A0A6C0KIJ0_9ZZZZ</name>
<proteinExistence type="predicted"/>
<dbReference type="InterPro" id="IPR044927">
    <property type="entry name" value="Endonuclea_NS_2"/>
</dbReference>
<dbReference type="AlphaFoldDB" id="A0A6C0KIJ0"/>
<sequence>MTQLLFLVAIFILFSKAYSEEFYKNITSTSCICSTVPCPTSGYNYLTTGGGAVGKYYYSYHNGYPVITSASITITSSNLDTGTDTTSCTQDYSRMLDDDGVQNCDAGHILANRLGGPGNQPINIFPQDASINRGVWAQFEGNIYDCIKGGASSSSLSWTFYYETTEHTKPYKATYSATYIGGSCVKVSETFTN</sequence>
<dbReference type="EMBL" id="MN740894">
    <property type="protein sequence ID" value="QHU16981.1"/>
    <property type="molecule type" value="Genomic_DNA"/>
</dbReference>
<organism evidence="2">
    <name type="scientific">viral metagenome</name>
    <dbReference type="NCBI Taxonomy" id="1070528"/>
    <lineage>
        <taxon>unclassified sequences</taxon>
        <taxon>metagenomes</taxon>
        <taxon>organismal metagenomes</taxon>
    </lineage>
</organism>
<evidence type="ECO:0000313" key="2">
    <source>
        <dbReference type="EMBL" id="QHU16981.1"/>
    </source>
</evidence>
<dbReference type="SUPFAM" id="SSF54060">
    <property type="entry name" value="His-Me finger endonucleases"/>
    <property type="match status" value="1"/>
</dbReference>
<dbReference type="InterPro" id="IPR044925">
    <property type="entry name" value="His-Me_finger_sf"/>
</dbReference>
<dbReference type="Pfam" id="PF13930">
    <property type="entry name" value="Endonuclea_NS_2"/>
    <property type="match status" value="1"/>
</dbReference>
<evidence type="ECO:0000259" key="1">
    <source>
        <dbReference type="Pfam" id="PF13930"/>
    </source>
</evidence>